<reference evidence="1 2" key="1">
    <citation type="submission" date="2018-07" db="EMBL/GenBank/DDBJ databases">
        <title>Draft Genome Assemblies for Five Robust Yarrowia lipolytica Strains Exhibiting High Lipid Production and Pentose Sugar Utilization and Sugar Alcohol Secretion from Undetoxified Lignocellulosic Biomass Hydrolysates.</title>
        <authorList>
            <consortium name="DOE Joint Genome Institute"/>
            <person name="Walker C."/>
            <person name="Ryu S."/>
            <person name="Na H."/>
            <person name="Zane M."/>
            <person name="LaButti K."/>
            <person name="Lipzen A."/>
            <person name="Haridas S."/>
            <person name="Barry K."/>
            <person name="Grigoriev I.V."/>
            <person name="Quarterman J."/>
            <person name="Slininger P."/>
            <person name="Dien B."/>
            <person name="Trinh C.T."/>
        </authorList>
    </citation>
    <scope>NUCLEOTIDE SEQUENCE [LARGE SCALE GENOMIC DNA]</scope>
    <source>
        <strain evidence="1 2">YB392</strain>
    </source>
</reference>
<evidence type="ECO:0000313" key="2">
    <source>
        <dbReference type="Proteomes" id="UP000256601"/>
    </source>
</evidence>
<proteinExistence type="predicted"/>
<sequence length="111" mass="12686">MTAVSYTSSLFLCVSTARTSTVIFSSTCLGRGEKERNNHLSRSRVTKLHGICFSSYSYLRQVDVVCGVFPGKYIHIRLWRRSTVPFRYTELCIFFGRCPPPYPHSAIDCYS</sequence>
<protein>
    <submittedName>
        <fullName evidence="1">Uncharacterized protein</fullName>
    </submittedName>
</protein>
<evidence type="ECO:0000313" key="1">
    <source>
        <dbReference type="EMBL" id="RDW23833.1"/>
    </source>
</evidence>
<accession>A0A371C0H6</accession>
<dbReference type="EMBL" id="KZ859063">
    <property type="protein sequence ID" value="RDW23833.1"/>
    <property type="molecule type" value="Genomic_DNA"/>
</dbReference>
<dbReference type="AlphaFoldDB" id="A0A371C0H6"/>
<dbReference type="Proteomes" id="UP000256601">
    <property type="component" value="Unassembled WGS sequence"/>
</dbReference>
<gene>
    <name evidence="1" type="ORF">B0I71DRAFT_135336</name>
</gene>
<name>A0A371C0H6_YARLL</name>
<organism evidence="1 2">
    <name type="scientific">Yarrowia lipolytica</name>
    <name type="common">Candida lipolytica</name>
    <dbReference type="NCBI Taxonomy" id="4952"/>
    <lineage>
        <taxon>Eukaryota</taxon>
        <taxon>Fungi</taxon>
        <taxon>Dikarya</taxon>
        <taxon>Ascomycota</taxon>
        <taxon>Saccharomycotina</taxon>
        <taxon>Dipodascomycetes</taxon>
        <taxon>Dipodascales</taxon>
        <taxon>Dipodascales incertae sedis</taxon>
        <taxon>Yarrowia</taxon>
    </lineage>
</organism>